<evidence type="ECO:0000313" key="3">
    <source>
        <dbReference type="EMBL" id="RJN32953.1"/>
    </source>
</evidence>
<reference evidence="3 4" key="1">
    <citation type="submission" date="2018-09" db="EMBL/GenBank/DDBJ databases">
        <title>Nesterenkonia natronophila sp. nov., an alkaliphilic actinobacteriume isolated from a soda lake, and emended description of the genus Nesterenkonia.</title>
        <authorList>
            <person name="Menes R.J."/>
            <person name="Iriarte A."/>
        </authorList>
    </citation>
    <scope>NUCLEOTIDE SEQUENCE [LARGE SCALE GENOMIC DNA]</scope>
    <source>
        <strain evidence="3 4">M8</strain>
    </source>
</reference>
<name>A0A3A4F4F1_9MICC</name>
<dbReference type="InterPro" id="IPR000644">
    <property type="entry name" value="CBS_dom"/>
</dbReference>
<dbReference type="EMBL" id="QYZP01000001">
    <property type="protein sequence ID" value="RJN32953.1"/>
    <property type="molecule type" value="Genomic_DNA"/>
</dbReference>
<dbReference type="RefSeq" id="WP_119901997.1">
    <property type="nucleotide sequence ID" value="NZ_QYZP01000001.1"/>
</dbReference>
<dbReference type="AlphaFoldDB" id="A0A3A4F4F1"/>
<evidence type="ECO:0000313" key="4">
    <source>
        <dbReference type="Proteomes" id="UP000266615"/>
    </source>
</evidence>
<dbReference type="Gene3D" id="3.10.580.10">
    <property type="entry name" value="CBS-domain"/>
    <property type="match status" value="1"/>
</dbReference>
<dbReference type="Proteomes" id="UP000266615">
    <property type="component" value="Unassembled WGS sequence"/>
</dbReference>
<evidence type="ECO:0000256" key="1">
    <source>
        <dbReference type="SAM" id="MobiDB-lite"/>
    </source>
</evidence>
<feature type="domain" description="CBS" evidence="2">
    <location>
        <begin position="30"/>
        <end position="82"/>
    </location>
</feature>
<dbReference type="SUPFAM" id="SSF54631">
    <property type="entry name" value="CBS-domain pair"/>
    <property type="match status" value="1"/>
</dbReference>
<proteinExistence type="predicted"/>
<feature type="region of interest" description="Disordered" evidence="1">
    <location>
        <begin position="1"/>
        <end position="22"/>
    </location>
</feature>
<accession>A0A3A4F4F1</accession>
<keyword evidence="4" id="KW-1185">Reference proteome</keyword>
<comment type="caution">
    <text evidence="3">The sequence shown here is derived from an EMBL/GenBank/DDBJ whole genome shotgun (WGS) entry which is preliminary data.</text>
</comment>
<dbReference type="OrthoDB" id="4965190at2"/>
<protein>
    <submittedName>
        <fullName evidence="3">CBS domain-containing protein</fullName>
    </submittedName>
</protein>
<organism evidence="3 4">
    <name type="scientific">Nesterenkonia natronophila</name>
    <dbReference type="NCBI Taxonomy" id="2174932"/>
    <lineage>
        <taxon>Bacteria</taxon>
        <taxon>Bacillati</taxon>
        <taxon>Actinomycetota</taxon>
        <taxon>Actinomycetes</taxon>
        <taxon>Micrococcales</taxon>
        <taxon>Micrococcaceae</taxon>
        <taxon>Nesterenkonia</taxon>
    </lineage>
</organism>
<sequence>MSSTLPSHPDAHTLSPSGSLEREAPAGLQIADLMRSLEPTIEATRSLRETADRIAQSDEGFAVVTLNEDVIGIISAEDVLTAAQTDPTGWQTQPSTLAIASNQTRLSPHYPVEEVLHEYRARGIRPLLVFDEETPVGLIRPAEVRTWCLENHTAPWDDLACQKVLREADPGEDDAS</sequence>
<dbReference type="InterPro" id="IPR046342">
    <property type="entry name" value="CBS_dom_sf"/>
</dbReference>
<dbReference type="Pfam" id="PF00571">
    <property type="entry name" value="CBS"/>
    <property type="match status" value="1"/>
</dbReference>
<gene>
    <name evidence="3" type="ORF">D3250_03870</name>
</gene>
<evidence type="ECO:0000259" key="2">
    <source>
        <dbReference type="Pfam" id="PF00571"/>
    </source>
</evidence>